<keyword evidence="3" id="KW-1185">Reference proteome</keyword>
<accession>A0A369K968</accession>
<reference evidence="2" key="1">
    <citation type="submission" date="2018-04" db="EMBL/GenBank/DDBJ databases">
        <title>Whole genome sequencing of Hypsizygus marmoreus.</title>
        <authorList>
            <person name="Choi I.-G."/>
            <person name="Min B."/>
            <person name="Kim J.-G."/>
            <person name="Kim S."/>
            <person name="Oh Y.-L."/>
            <person name="Kong W.-S."/>
            <person name="Park H."/>
            <person name="Jeong J."/>
            <person name="Song E.-S."/>
        </authorList>
    </citation>
    <scope>NUCLEOTIDE SEQUENCE [LARGE SCALE GENOMIC DNA]</scope>
    <source>
        <strain evidence="2">51987-8</strain>
    </source>
</reference>
<evidence type="ECO:0000313" key="3">
    <source>
        <dbReference type="Proteomes" id="UP000076154"/>
    </source>
</evidence>
<evidence type="ECO:0000256" key="1">
    <source>
        <dbReference type="SAM" id="MobiDB-lite"/>
    </source>
</evidence>
<sequence>MVHSPPLVVHTLEYQVLRPLDDDAHQETSAPSSCHCTGSLDVIVNIPWHSFEGRDCRRLLPRYTLFWVATYGIIEPRSPMTPADNHCPTPASPETAPLAMNSVVHDADLDS</sequence>
<organism evidence="2 3">
    <name type="scientific">Hypsizygus marmoreus</name>
    <name type="common">White beech mushroom</name>
    <name type="synonym">Agaricus marmoreus</name>
    <dbReference type="NCBI Taxonomy" id="39966"/>
    <lineage>
        <taxon>Eukaryota</taxon>
        <taxon>Fungi</taxon>
        <taxon>Dikarya</taxon>
        <taxon>Basidiomycota</taxon>
        <taxon>Agaricomycotina</taxon>
        <taxon>Agaricomycetes</taxon>
        <taxon>Agaricomycetidae</taxon>
        <taxon>Agaricales</taxon>
        <taxon>Tricholomatineae</taxon>
        <taxon>Lyophyllaceae</taxon>
        <taxon>Hypsizygus</taxon>
    </lineage>
</organism>
<dbReference type="Proteomes" id="UP000076154">
    <property type="component" value="Unassembled WGS sequence"/>
</dbReference>
<name>A0A369K968_HYPMA</name>
<feature type="region of interest" description="Disordered" evidence="1">
    <location>
        <begin position="81"/>
        <end position="111"/>
    </location>
</feature>
<proteinExistence type="predicted"/>
<comment type="caution">
    <text evidence="2">The sequence shown here is derived from an EMBL/GenBank/DDBJ whole genome shotgun (WGS) entry which is preliminary data.</text>
</comment>
<dbReference type="InParanoid" id="A0A369K968"/>
<dbReference type="EMBL" id="LUEZ02000005">
    <property type="protein sequence ID" value="RDB30468.1"/>
    <property type="molecule type" value="Genomic_DNA"/>
</dbReference>
<dbReference type="AlphaFoldDB" id="A0A369K968"/>
<gene>
    <name evidence="2" type="ORF">Hypma_007297</name>
</gene>
<evidence type="ECO:0000313" key="2">
    <source>
        <dbReference type="EMBL" id="RDB30468.1"/>
    </source>
</evidence>
<protein>
    <submittedName>
        <fullName evidence="2">Uncharacterized protein</fullName>
    </submittedName>
</protein>